<dbReference type="PROSITE" id="PS51257">
    <property type="entry name" value="PROKAR_LIPOPROTEIN"/>
    <property type="match status" value="1"/>
</dbReference>
<dbReference type="Pfam" id="PF16323">
    <property type="entry name" value="DUF4959"/>
    <property type="match status" value="1"/>
</dbReference>
<evidence type="ECO:0000313" key="3">
    <source>
        <dbReference type="Proteomes" id="UP001325680"/>
    </source>
</evidence>
<gene>
    <name evidence="2" type="ORF">U0035_04290</name>
</gene>
<evidence type="ECO:0000313" key="2">
    <source>
        <dbReference type="EMBL" id="WQD39365.1"/>
    </source>
</evidence>
<keyword evidence="3" id="KW-1185">Reference proteome</keyword>
<dbReference type="Gene3D" id="2.60.120.260">
    <property type="entry name" value="Galactose-binding domain-like"/>
    <property type="match status" value="1"/>
</dbReference>
<dbReference type="Proteomes" id="UP001325680">
    <property type="component" value="Chromosome"/>
</dbReference>
<dbReference type="Pfam" id="PF17166">
    <property type="entry name" value="DUF5126"/>
    <property type="match status" value="1"/>
</dbReference>
<protein>
    <submittedName>
        <fullName evidence="2">DUF5000 domain-containing lipoprotein</fullName>
    </submittedName>
</protein>
<organism evidence="2 3">
    <name type="scientific">Niabella yanshanensis</name>
    <dbReference type="NCBI Taxonomy" id="577386"/>
    <lineage>
        <taxon>Bacteria</taxon>
        <taxon>Pseudomonadati</taxon>
        <taxon>Bacteroidota</taxon>
        <taxon>Chitinophagia</taxon>
        <taxon>Chitinophagales</taxon>
        <taxon>Chitinophagaceae</taxon>
        <taxon>Niabella</taxon>
    </lineage>
</organism>
<dbReference type="Pfam" id="PF16391">
    <property type="entry name" value="DUF5000"/>
    <property type="match status" value="1"/>
</dbReference>
<dbReference type="PROSITE" id="PS50022">
    <property type="entry name" value="FA58C_3"/>
    <property type="match status" value="1"/>
</dbReference>
<dbReference type="SUPFAM" id="SSF49785">
    <property type="entry name" value="Galactose-binding domain-like"/>
    <property type="match status" value="1"/>
</dbReference>
<dbReference type="InterPro" id="IPR032527">
    <property type="entry name" value="DUF4959"/>
</dbReference>
<sequence length="388" mass="42989">MQKIQILALAGILVFTSCKKDKLGPIENNEAMPQPVSNVSFESMPGAIKLTYDLPSNSDILYVEGDYTNKQGDTKSVKASYYTNNLILEGFADTDEYVVNIRTVSRSEVRSEPKTIKVRALTPPVLSIFQTLAAREDFGGINVTFSNPTAADVAVVICYKDSTGEFVNNETFYTKVRNANFTSRGFESKQTTFGVYLRDRWNNLSDTLQTTVTPIFEKQLDKGLFRQVLLPTDIADGWGLPIPNLWDGKVAPDGVMWHSADGQMPMHITFDLGVLAKLSRFTLWQRSGSYLYNHGNPKRYEIWGSDAPPADGSWNNWTLLASCVSVKPSENSLGDNTAEDIAAAALGEQTNIPLSAPKVRYIRVKILETWSGGIASHISEMTFWGNAQ</sequence>
<dbReference type="EMBL" id="CP139960">
    <property type="protein sequence ID" value="WQD39365.1"/>
    <property type="molecule type" value="Genomic_DNA"/>
</dbReference>
<feature type="domain" description="F5/8 type C" evidence="1">
    <location>
        <begin position="257"/>
        <end position="383"/>
    </location>
</feature>
<dbReference type="InterPro" id="IPR032164">
    <property type="entry name" value="DUF5000"/>
</dbReference>
<dbReference type="InterPro" id="IPR008979">
    <property type="entry name" value="Galactose-bd-like_sf"/>
</dbReference>
<name>A0ABZ0W7W0_9BACT</name>
<proteinExistence type="predicted"/>
<reference evidence="2 3" key="1">
    <citation type="submission" date="2023-12" db="EMBL/GenBank/DDBJ databases">
        <title>Genome sequencing and assembly of bacterial species from a model synthetic community.</title>
        <authorList>
            <person name="Hogle S.L."/>
        </authorList>
    </citation>
    <scope>NUCLEOTIDE SEQUENCE [LARGE SCALE GENOMIC DNA]</scope>
    <source>
        <strain evidence="2 3">HAMBI_3031</strain>
    </source>
</reference>
<evidence type="ECO:0000259" key="1">
    <source>
        <dbReference type="PROSITE" id="PS50022"/>
    </source>
</evidence>
<accession>A0ABZ0W7W0</accession>
<dbReference type="InterPro" id="IPR033431">
    <property type="entry name" value="DUF5126"/>
</dbReference>
<dbReference type="InterPro" id="IPR000421">
    <property type="entry name" value="FA58C"/>
</dbReference>
<dbReference type="RefSeq" id="WP_114793285.1">
    <property type="nucleotide sequence ID" value="NZ_CP139960.1"/>
</dbReference>
<keyword evidence="2" id="KW-0449">Lipoprotein</keyword>